<keyword evidence="2 5" id="KW-0812">Transmembrane</keyword>
<accession>A0A7J6P7F5</accession>
<dbReference type="GO" id="GO:0005506">
    <property type="term" value="F:iron ion binding"/>
    <property type="evidence" value="ECO:0007669"/>
    <property type="project" value="InterPro"/>
</dbReference>
<evidence type="ECO:0000259" key="6">
    <source>
        <dbReference type="Pfam" id="PF04116"/>
    </source>
</evidence>
<evidence type="ECO:0000256" key="1">
    <source>
        <dbReference type="ARBA" id="ARBA00004370"/>
    </source>
</evidence>
<protein>
    <submittedName>
        <fullName evidence="7">Chromosome 5 4</fullName>
    </submittedName>
</protein>
<feature type="domain" description="Fatty acid hydroxylase" evidence="6">
    <location>
        <begin position="248"/>
        <end position="376"/>
    </location>
</feature>
<dbReference type="InterPro" id="IPR050307">
    <property type="entry name" value="Sterol_Desaturase_Related"/>
</dbReference>
<feature type="transmembrane region" description="Helical" evidence="5">
    <location>
        <begin position="197"/>
        <end position="220"/>
    </location>
</feature>
<evidence type="ECO:0000313" key="7">
    <source>
        <dbReference type="EMBL" id="KAF4691807.1"/>
    </source>
</evidence>
<sequence length="407" mass="45797">MNMAVFTSELSTVHHRVLWALGKDSSTVMTESPKKRGSVVKEPSHASKAMGVILPCIGYFMVLAFGPTILRRCAVAAGIDLNGQGTTGNALADAAGVVLLFLVLAEAPLPGPLVVTVAATLASIPMHVYGTAVKAMLSYVDEWSFMAFVVPYTICCTYWLTSTVAYIIEYFNLFPVEDRIIQPRRRLLPKDPKFHKLLRVCALSTIVLVPLIGMGSFYLQQYRDTIGLYVDMDPERLPSKLEIAVQMIYFILVNEFLFFYGHWLFHASPYLYKKIHKMHHEYPAPNVFASLYCHPLELVIADFVPLGAGAFCLGAHCSTFLLWSIYAVLGTEGHHSGIRWPWIVWFDHQPDFHDFHHEKFHVNYGNIGFVDKMHGTDGLWRAHLAQLRASREKEGPESVTALNRYCD</sequence>
<keyword evidence="4 5" id="KW-0472">Membrane</keyword>
<proteinExistence type="predicted"/>
<comment type="caution">
    <text evidence="7">The sequence shown here is derived from an EMBL/GenBank/DDBJ whole genome shotgun (WGS) entry which is preliminary data.</text>
</comment>
<reference evidence="7 8" key="1">
    <citation type="submission" date="2020-04" db="EMBL/GenBank/DDBJ databases">
        <title>Perkinsus olseni comparative genomics.</title>
        <authorList>
            <person name="Bogema D.R."/>
        </authorList>
    </citation>
    <scope>NUCLEOTIDE SEQUENCE [LARGE SCALE GENOMIC DNA]</scope>
    <source>
        <strain evidence="7">00978-12</strain>
    </source>
</reference>
<feature type="transmembrane region" description="Helical" evidence="5">
    <location>
        <begin position="113"/>
        <end position="133"/>
    </location>
</feature>
<evidence type="ECO:0000256" key="3">
    <source>
        <dbReference type="ARBA" id="ARBA00022989"/>
    </source>
</evidence>
<gene>
    <name evidence="7" type="ORF">FOZ60_014822</name>
</gene>
<feature type="transmembrane region" description="Helical" evidence="5">
    <location>
        <begin position="90"/>
        <end position="107"/>
    </location>
</feature>
<evidence type="ECO:0000256" key="4">
    <source>
        <dbReference type="ARBA" id="ARBA00023136"/>
    </source>
</evidence>
<evidence type="ECO:0000256" key="5">
    <source>
        <dbReference type="SAM" id="Phobius"/>
    </source>
</evidence>
<dbReference type="GO" id="GO:0016491">
    <property type="term" value="F:oxidoreductase activity"/>
    <property type="evidence" value="ECO:0007669"/>
    <property type="project" value="InterPro"/>
</dbReference>
<feature type="transmembrane region" description="Helical" evidence="5">
    <location>
        <begin position="241"/>
        <end position="263"/>
    </location>
</feature>
<dbReference type="GO" id="GO:0016020">
    <property type="term" value="C:membrane"/>
    <property type="evidence" value="ECO:0007669"/>
    <property type="project" value="UniProtKB-SubCell"/>
</dbReference>
<organism evidence="7 8">
    <name type="scientific">Perkinsus olseni</name>
    <name type="common">Perkinsus atlanticus</name>
    <dbReference type="NCBI Taxonomy" id="32597"/>
    <lineage>
        <taxon>Eukaryota</taxon>
        <taxon>Sar</taxon>
        <taxon>Alveolata</taxon>
        <taxon>Perkinsozoa</taxon>
        <taxon>Perkinsea</taxon>
        <taxon>Perkinsida</taxon>
        <taxon>Perkinsidae</taxon>
        <taxon>Perkinsus</taxon>
    </lineage>
</organism>
<feature type="transmembrane region" description="Helical" evidence="5">
    <location>
        <begin position="49"/>
        <end position="70"/>
    </location>
</feature>
<dbReference type="OrthoDB" id="421628at2759"/>
<comment type="subcellular location">
    <subcellularLocation>
        <location evidence="1">Membrane</location>
    </subcellularLocation>
</comment>
<dbReference type="GO" id="GO:0008610">
    <property type="term" value="P:lipid biosynthetic process"/>
    <property type="evidence" value="ECO:0007669"/>
    <property type="project" value="InterPro"/>
</dbReference>
<dbReference type="AlphaFoldDB" id="A0A7J6P7F5"/>
<name>A0A7J6P7F5_PEROL</name>
<dbReference type="Proteomes" id="UP000541610">
    <property type="component" value="Unassembled WGS sequence"/>
</dbReference>
<keyword evidence="3 5" id="KW-1133">Transmembrane helix</keyword>
<dbReference type="Pfam" id="PF04116">
    <property type="entry name" value="FA_hydroxylase"/>
    <property type="match status" value="1"/>
</dbReference>
<dbReference type="InterPro" id="IPR006694">
    <property type="entry name" value="Fatty_acid_hydroxylase"/>
</dbReference>
<dbReference type="PANTHER" id="PTHR11863">
    <property type="entry name" value="STEROL DESATURASE"/>
    <property type="match status" value="1"/>
</dbReference>
<dbReference type="EMBL" id="JABANP010000071">
    <property type="protein sequence ID" value="KAF4691807.1"/>
    <property type="molecule type" value="Genomic_DNA"/>
</dbReference>
<evidence type="ECO:0000313" key="8">
    <source>
        <dbReference type="Proteomes" id="UP000541610"/>
    </source>
</evidence>
<evidence type="ECO:0000256" key="2">
    <source>
        <dbReference type="ARBA" id="ARBA00022692"/>
    </source>
</evidence>
<feature type="transmembrane region" description="Helical" evidence="5">
    <location>
        <begin position="145"/>
        <end position="168"/>
    </location>
</feature>